<accession>A0A828YZK2</accession>
<dbReference type="RefSeq" id="WP_004500086.1">
    <property type="nucleotide sequence ID" value="NZ_AFLV02000058.1"/>
</dbReference>
<gene>
    <name evidence="1" type="primary">casA</name>
    <name evidence="1" type="ORF">LEP1GSC036_4286</name>
</gene>
<dbReference type="Proteomes" id="UP000001338">
    <property type="component" value="Unassembled WGS sequence"/>
</dbReference>
<dbReference type="Pfam" id="PF09481">
    <property type="entry name" value="CRISPR_Cse1"/>
    <property type="match status" value="1"/>
</dbReference>
<organism evidence="1 2">
    <name type="scientific">Leptospira weilii str. 2006001853</name>
    <dbReference type="NCBI Taxonomy" id="1001589"/>
    <lineage>
        <taxon>Bacteria</taxon>
        <taxon>Pseudomonadati</taxon>
        <taxon>Spirochaetota</taxon>
        <taxon>Spirochaetia</taxon>
        <taxon>Leptospirales</taxon>
        <taxon>Leptospiraceae</taxon>
        <taxon>Leptospira</taxon>
    </lineage>
</organism>
<dbReference type="InterPro" id="IPR013381">
    <property type="entry name" value="CRISPR-assoc_prot_Cse1"/>
</dbReference>
<reference evidence="1 2" key="1">
    <citation type="submission" date="2012-10" db="EMBL/GenBank/DDBJ databases">
        <authorList>
            <person name="Harkins D.M."/>
            <person name="Durkin A.S."/>
            <person name="Brinkac L.M."/>
            <person name="Haft D.H."/>
            <person name="Selengut J.D."/>
            <person name="Sanka R."/>
            <person name="DePew J."/>
            <person name="Purushe J."/>
            <person name="Whelen A.C."/>
            <person name="Vinetz J.M."/>
            <person name="Sutton G.G."/>
            <person name="Nierman W.C."/>
            <person name="Fouts D.E."/>
        </authorList>
    </citation>
    <scope>NUCLEOTIDE SEQUENCE [LARGE SCALE GENOMIC DNA]</scope>
    <source>
        <strain evidence="1 2">2006001853</strain>
    </source>
</reference>
<proteinExistence type="predicted"/>
<comment type="caution">
    <text evidence="1">The sequence shown here is derived from an EMBL/GenBank/DDBJ whole genome shotgun (WGS) entry which is preliminary data.</text>
</comment>
<evidence type="ECO:0000313" key="1">
    <source>
        <dbReference type="EMBL" id="EKR63516.1"/>
    </source>
</evidence>
<evidence type="ECO:0000313" key="2">
    <source>
        <dbReference type="Proteomes" id="UP000001338"/>
    </source>
</evidence>
<protein>
    <submittedName>
        <fullName evidence="1">CRISPR-associated protein CasA/Cse1, type I-E</fullName>
    </submittedName>
</protein>
<sequence length="533" mass="61012">MNLIKDVWIPAQRFSGKFEEISPFEITSQIENDSDPVVSLNAPRPDFNGALLQFLIGLLQAVFPPENETEWEDLFVNPPSPEVLKEAMEKVESAFELFGDGPRFMQDKNLNEEDTIFDISALFIESPGENTIKLKKDFFIKRDSISQICEKCAGIGLFSFQTNSPSGGQGHLTSIRGGGPLTTFVTSKLKDPKKNSLWSKLWLNVLPKSYFQVNGQKKIPFQSVFPWTNPKIEDLQTKGKTTTPQDLHPLSVYWSYPRRILLRKEEENGACDVCNRSSSVLVRSYHTKTYGLSYSEGGWIHPFSPYYKSKESWLPYHPQPGGILYHYWQTIALGKGQEDQAALVIRRSLNRKIPGEQTSILTFGYDMDNMKARCWYESEIPFFNIPSDKIEKFEEQVSQILNTSTEIKKNLRQAVRNAWFDKKNDTKGDLAFLDVSFLKDTESSFYDLIRNVKENLISGATDFAALKKTWLKLLNESACKLFDQYAESGNFEFEDDERIVEAKKNLKIFNLGSKTRNILGLTTPEKPSKRRKK</sequence>
<name>A0A828YZK2_9LEPT</name>
<dbReference type="AlphaFoldDB" id="A0A828YZK2"/>
<dbReference type="EMBL" id="AFLV02000058">
    <property type="protein sequence ID" value="EKR63516.1"/>
    <property type="molecule type" value="Genomic_DNA"/>
</dbReference>
<dbReference type="NCBIfam" id="TIGR02547">
    <property type="entry name" value="casA_cse1"/>
    <property type="match status" value="1"/>
</dbReference>
<dbReference type="CDD" id="cd09729">
    <property type="entry name" value="Cse1_I-E"/>
    <property type="match status" value="1"/>
</dbReference>